<feature type="transmembrane region" description="Helical" evidence="10">
    <location>
        <begin position="231"/>
        <end position="251"/>
    </location>
</feature>
<gene>
    <name evidence="13" type="ORF">SAMN02910262_02325</name>
</gene>
<evidence type="ECO:0000313" key="13">
    <source>
        <dbReference type="EMBL" id="SFR87089.1"/>
    </source>
</evidence>
<dbReference type="PANTHER" id="PTHR12428">
    <property type="entry name" value="OXA1"/>
    <property type="match status" value="1"/>
</dbReference>
<feature type="transmembrane region" description="Helical" evidence="10">
    <location>
        <begin position="157"/>
        <end position="176"/>
    </location>
</feature>
<sequence>MSVSAILYTLLIKPLELFFEIIFVTANRFTNHPGFSIIVLSLTMNFLVLPLYRRADAVQAEERDIEKKLHRGVAHIKKVFHGDERMMVLQTYYRQNSYKPTDAFKGSISLFLEIPFFIAAYRFLSGLQTLHGVSFGPIADLGNADGLITIGALPQPVNLLPIIMTAVNLISCVIFTKGYPVRTKIQLYAMAVFFLFFLYTSPSGLVFYWTLNNLFSLIKTIFYKLKHPREVLAVLFAVCGAALAVYGLLFYDNIAERRIVTAIIGVGFMMPLFRMAYELRMAERITARHSDRPGRRQMEPNAVRFRLCGLFLTLLLGGHIPSGVIAASPQEFVSTFSYYNPLLYIAISLLTAAGFFLVWMGVFYGIANRDGRLALERVLAVCCAAATVNYMAFPGDYGNLSNSLRYDEVPNILMPDILLNLAAVTAAGAGVLVFLHFRKTEKHFSMGILTGVIALGVMTVVHGQRIDGSTRSLQKNAIRATDADPVLPLSKNGKNVIVFMLDRALGTHIPYLMQEKPELKEQFAGFTYYENTVSFGGHTNFGVPALFGGYEYTPVELNKRDQENLCDKHNEALRVLPVMFEQAGYDVTVTDPPYANYQWNSDISIYDDYPDIHAYITQGKFSDHSGAERVRADNQRNFFLYALMKSSPLFAQNYFYNAGKYNQAPGAKLAESEDEGQVIYGTSQQEGINQTFMDSFRVLQKLPEITKVVGNDAGPSAESDPGNTGAGTFLMMQNDSTHNSVLLQEPDYTVSSSIDNTVYDKAHRKRFTVNGRKMEVKGSLQYGDYETNMGVMLELGKWFDYLRDQGVYDNTKIILVSDHGFGRNRFPQLILDGYDTYKGSENIYDAEYYCPLLMVKDFGAKEFTTDSTFMTNADAAVLAVKDVIADPVNPFTGKEITDAEKTAHPQYILASNHYDINVNDGTQYKPDTWIAVRDDIWNPDNWKVLNHKAVFPEESRTDKTELRE</sequence>
<feature type="transmembrane region" description="Helical" evidence="10">
    <location>
        <begin position="33"/>
        <end position="52"/>
    </location>
</feature>
<dbReference type="AlphaFoldDB" id="A0A1I6K784"/>
<accession>A0A1I6K784</accession>
<dbReference type="InterPro" id="IPR001708">
    <property type="entry name" value="YidC/ALB3/OXA1/COX18"/>
</dbReference>
<feature type="transmembrane region" description="Helical" evidence="10">
    <location>
        <begin position="417"/>
        <end position="437"/>
    </location>
</feature>
<dbReference type="GO" id="GO:0051205">
    <property type="term" value="P:protein insertion into membrane"/>
    <property type="evidence" value="ECO:0007669"/>
    <property type="project" value="TreeGrafter"/>
</dbReference>
<dbReference type="GO" id="GO:0005886">
    <property type="term" value="C:plasma membrane"/>
    <property type="evidence" value="ECO:0007669"/>
    <property type="project" value="UniProtKB-SubCell"/>
</dbReference>
<dbReference type="CDD" id="cd20070">
    <property type="entry name" value="5TM_YidC_Alb3"/>
    <property type="match status" value="1"/>
</dbReference>
<evidence type="ECO:0000256" key="1">
    <source>
        <dbReference type="ARBA" id="ARBA00004651"/>
    </source>
</evidence>
<evidence type="ECO:0000256" key="6">
    <source>
        <dbReference type="ARBA" id="ARBA00022989"/>
    </source>
</evidence>
<dbReference type="EMBL" id="FOZC01000015">
    <property type="protein sequence ID" value="SFR87089.1"/>
    <property type="molecule type" value="Genomic_DNA"/>
</dbReference>
<feature type="transmembrane region" description="Helical" evidence="10">
    <location>
        <begin position="444"/>
        <end position="463"/>
    </location>
</feature>
<proteinExistence type="inferred from homology"/>
<name>A0A1I6K784_9FIRM</name>
<keyword evidence="6 10" id="KW-1133">Transmembrane helix</keyword>
<feature type="transmembrane region" description="Helical" evidence="10">
    <location>
        <begin position="305"/>
        <end position="327"/>
    </location>
</feature>
<dbReference type="GO" id="GO:0032977">
    <property type="term" value="F:membrane insertase activity"/>
    <property type="evidence" value="ECO:0007669"/>
    <property type="project" value="InterPro"/>
</dbReference>
<evidence type="ECO:0000256" key="4">
    <source>
        <dbReference type="ARBA" id="ARBA00022692"/>
    </source>
</evidence>
<evidence type="ECO:0000256" key="10">
    <source>
        <dbReference type="SAM" id="Phobius"/>
    </source>
</evidence>
<feature type="transmembrane region" description="Helical" evidence="10">
    <location>
        <begin position="378"/>
        <end position="397"/>
    </location>
</feature>
<dbReference type="InterPro" id="IPR028055">
    <property type="entry name" value="YidC/Oxa/ALB_C"/>
</dbReference>
<feature type="domain" description="Sulfatase N-terminal" evidence="11">
    <location>
        <begin position="495"/>
        <end position="874"/>
    </location>
</feature>
<keyword evidence="8" id="KW-0143">Chaperone</keyword>
<dbReference type="RefSeq" id="WP_031474375.1">
    <property type="nucleotide sequence ID" value="NZ_FOZC01000015.1"/>
</dbReference>
<feature type="transmembrane region" description="Helical" evidence="10">
    <location>
        <begin position="188"/>
        <end position="211"/>
    </location>
</feature>
<evidence type="ECO:0000256" key="9">
    <source>
        <dbReference type="RuleBase" id="RU003945"/>
    </source>
</evidence>
<feature type="domain" description="Membrane insertase YidC/Oxa/ALB C-terminal" evidence="12">
    <location>
        <begin position="34"/>
        <end position="223"/>
    </location>
</feature>
<dbReference type="GO" id="GO:0015031">
    <property type="term" value="P:protein transport"/>
    <property type="evidence" value="ECO:0007669"/>
    <property type="project" value="UniProtKB-KW"/>
</dbReference>
<comment type="subcellular location">
    <subcellularLocation>
        <location evidence="1">Cell membrane</location>
        <topology evidence="1">Multi-pass membrane protein</topology>
    </subcellularLocation>
    <subcellularLocation>
        <location evidence="9">Membrane</location>
        <topology evidence="9">Multi-pass membrane protein</topology>
    </subcellularLocation>
</comment>
<evidence type="ECO:0000256" key="8">
    <source>
        <dbReference type="ARBA" id="ARBA00023186"/>
    </source>
</evidence>
<dbReference type="PANTHER" id="PTHR12428:SF65">
    <property type="entry name" value="CYTOCHROME C OXIDASE ASSEMBLY PROTEIN COX18, MITOCHONDRIAL"/>
    <property type="match status" value="1"/>
</dbReference>
<evidence type="ECO:0000256" key="5">
    <source>
        <dbReference type="ARBA" id="ARBA00022927"/>
    </source>
</evidence>
<keyword evidence="4 9" id="KW-0812">Transmembrane</keyword>
<evidence type="ECO:0000256" key="2">
    <source>
        <dbReference type="ARBA" id="ARBA00022448"/>
    </source>
</evidence>
<keyword evidence="7 10" id="KW-0472">Membrane</keyword>
<keyword evidence="5" id="KW-0653">Protein transport</keyword>
<evidence type="ECO:0000313" key="14">
    <source>
        <dbReference type="Proteomes" id="UP000214760"/>
    </source>
</evidence>
<dbReference type="InterPro" id="IPR017850">
    <property type="entry name" value="Alkaline_phosphatase_core_sf"/>
</dbReference>
<keyword evidence="2" id="KW-0813">Transport</keyword>
<dbReference type="InterPro" id="IPR000917">
    <property type="entry name" value="Sulfatase_N"/>
</dbReference>
<dbReference type="SUPFAM" id="SSF53649">
    <property type="entry name" value="Alkaline phosphatase-like"/>
    <property type="match status" value="2"/>
</dbReference>
<protein>
    <submittedName>
        <fullName evidence="13">Membrane protein insertase, YidC/Oxa1 family, C-terminal domain-containing protein</fullName>
    </submittedName>
</protein>
<feature type="transmembrane region" description="Helical" evidence="10">
    <location>
        <begin position="6"/>
        <end position="26"/>
    </location>
</feature>
<organism evidence="13 14">
    <name type="scientific">[Clostridium] aminophilum</name>
    <dbReference type="NCBI Taxonomy" id="1526"/>
    <lineage>
        <taxon>Bacteria</taxon>
        <taxon>Bacillati</taxon>
        <taxon>Bacillota</taxon>
        <taxon>Clostridia</taxon>
        <taxon>Lachnospirales</taxon>
        <taxon>Lachnospiraceae</taxon>
    </lineage>
</organism>
<evidence type="ECO:0000259" key="11">
    <source>
        <dbReference type="Pfam" id="PF00884"/>
    </source>
</evidence>
<reference evidence="13 14" key="1">
    <citation type="submission" date="2016-10" db="EMBL/GenBank/DDBJ databases">
        <authorList>
            <person name="de Groot N.N."/>
        </authorList>
    </citation>
    <scope>NUCLEOTIDE SEQUENCE [LARGE SCALE GENOMIC DNA]</scope>
    <source>
        <strain evidence="13 14">F</strain>
    </source>
</reference>
<dbReference type="InterPro" id="IPR047196">
    <property type="entry name" value="YidC_ALB_C"/>
</dbReference>
<dbReference type="Proteomes" id="UP000214760">
    <property type="component" value="Unassembled WGS sequence"/>
</dbReference>
<dbReference type="Pfam" id="PF02096">
    <property type="entry name" value="60KD_IMP"/>
    <property type="match status" value="1"/>
</dbReference>
<feature type="transmembrane region" description="Helical" evidence="10">
    <location>
        <begin position="103"/>
        <end position="124"/>
    </location>
</feature>
<dbReference type="Gene3D" id="3.40.720.10">
    <property type="entry name" value="Alkaline Phosphatase, subunit A"/>
    <property type="match status" value="2"/>
</dbReference>
<evidence type="ECO:0000256" key="7">
    <source>
        <dbReference type="ARBA" id="ARBA00023136"/>
    </source>
</evidence>
<comment type="similarity">
    <text evidence="9">Belongs to the OXA1/ALB3/YidC family.</text>
</comment>
<evidence type="ECO:0000259" key="12">
    <source>
        <dbReference type="Pfam" id="PF02096"/>
    </source>
</evidence>
<evidence type="ECO:0000256" key="3">
    <source>
        <dbReference type="ARBA" id="ARBA00022475"/>
    </source>
</evidence>
<feature type="transmembrane region" description="Helical" evidence="10">
    <location>
        <begin position="342"/>
        <end position="366"/>
    </location>
</feature>
<dbReference type="Pfam" id="PF00884">
    <property type="entry name" value="Sulfatase"/>
    <property type="match status" value="1"/>
</dbReference>
<keyword evidence="3" id="KW-1003">Cell membrane</keyword>